<keyword evidence="1 4" id="KW-0378">Hydrolase</keyword>
<dbReference type="PANTHER" id="PTHR10272">
    <property type="entry name" value="PLATELET-ACTIVATING FACTOR ACETYLHYDROLASE"/>
    <property type="match status" value="1"/>
</dbReference>
<comment type="caution">
    <text evidence="4">The sequence shown here is derived from an EMBL/GenBank/DDBJ whole genome shotgun (WGS) entry which is preliminary data.</text>
</comment>
<evidence type="ECO:0000256" key="2">
    <source>
        <dbReference type="ARBA" id="ARBA00022963"/>
    </source>
</evidence>
<dbReference type="Pfam" id="PF03403">
    <property type="entry name" value="PAF-AH_p_II"/>
    <property type="match status" value="1"/>
</dbReference>
<dbReference type="GO" id="GO:0016787">
    <property type="term" value="F:hydrolase activity"/>
    <property type="evidence" value="ECO:0007669"/>
    <property type="project" value="UniProtKB-KW"/>
</dbReference>
<keyword evidence="5" id="KW-1185">Reference proteome</keyword>
<accession>A0ABT3T8E6</accession>
<gene>
    <name evidence="4" type="ORF">EYC82_14345</name>
</gene>
<proteinExistence type="predicted"/>
<dbReference type="InterPro" id="IPR029058">
    <property type="entry name" value="AB_hydrolase_fold"/>
</dbReference>
<evidence type="ECO:0000313" key="5">
    <source>
        <dbReference type="Proteomes" id="UP001143304"/>
    </source>
</evidence>
<keyword evidence="3" id="KW-0443">Lipid metabolism</keyword>
<reference evidence="4" key="1">
    <citation type="submission" date="2019-02" db="EMBL/GenBank/DDBJ databases">
        <authorList>
            <person name="Li S.-H."/>
        </authorList>
    </citation>
    <scope>NUCLEOTIDE SEQUENCE</scope>
    <source>
        <strain evidence="4">IMCC11814</strain>
    </source>
</reference>
<dbReference type="Proteomes" id="UP001143304">
    <property type="component" value="Unassembled WGS sequence"/>
</dbReference>
<protein>
    <submittedName>
        <fullName evidence="4">Alpha/beta fold hydrolase</fullName>
    </submittedName>
</protein>
<name>A0ABT3T8E6_9GAMM</name>
<evidence type="ECO:0000256" key="1">
    <source>
        <dbReference type="ARBA" id="ARBA00022801"/>
    </source>
</evidence>
<sequence length="395" mass="42512">MISGTSAPLHITLTFILFSTIAACSDSSDGVSLGVQLSADAPDALGSFGVGHSTFTAIDTLRDNRSLAIDVWYPVDAPDRQDSPLTIYALAPGIGLDSTIAVDNLPVSARTSQNLLIYSHGLGGISTASVRLMETLASHGFIIISPEHTGNSQNSNTQSFDEAARSRVPDVSFLIDTMVQRSQVEGDMFHRRIDADNIGVLGHSFGGMTALGMAAGWAGASPDERVRAIVPISAVIRAQLQKDDRSGEPNAGFSKQQLEQITVPTLLIGGTQDVDVFIENNTIAFMEIINSPFTYQLNLRGANHNHFIAVCDIGNLLINLGINQDSWGAIGAEGLLEPYASTCSPQAFPIEEVDRLLNLYAVAFFRRHLQEDTRYDLWLSADFAENETNATLSVK</sequence>
<evidence type="ECO:0000313" key="4">
    <source>
        <dbReference type="EMBL" id="MCX2978543.1"/>
    </source>
</evidence>
<keyword evidence="2" id="KW-0442">Lipid degradation</keyword>
<dbReference type="PANTHER" id="PTHR10272:SF0">
    <property type="entry name" value="PLATELET-ACTIVATING FACTOR ACETYLHYDROLASE"/>
    <property type="match status" value="1"/>
</dbReference>
<evidence type="ECO:0000256" key="3">
    <source>
        <dbReference type="ARBA" id="ARBA00023098"/>
    </source>
</evidence>
<organism evidence="4 5">
    <name type="scientific">Candidatus Marimicrobium litorale</name>
    <dbReference type="NCBI Taxonomy" id="2518991"/>
    <lineage>
        <taxon>Bacteria</taxon>
        <taxon>Pseudomonadati</taxon>
        <taxon>Pseudomonadota</taxon>
        <taxon>Gammaproteobacteria</taxon>
        <taxon>Cellvibrionales</taxon>
        <taxon>Halieaceae</taxon>
        <taxon>Marimicrobium</taxon>
    </lineage>
</organism>
<dbReference type="EMBL" id="SHNO01000001">
    <property type="protein sequence ID" value="MCX2978543.1"/>
    <property type="molecule type" value="Genomic_DNA"/>
</dbReference>
<dbReference type="Gene3D" id="3.40.50.1820">
    <property type="entry name" value="alpha/beta hydrolase"/>
    <property type="match status" value="1"/>
</dbReference>
<dbReference type="SUPFAM" id="SSF53474">
    <property type="entry name" value="alpha/beta-Hydrolases"/>
    <property type="match status" value="1"/>
</dbReference>
<dbReference type="RefSeq" id="WP_279250240.1">
    <property type="nucleotide sequence ID" value="NZ_SHNO01000001.1"/>
</dbReference>